<dbReference type="CDD" id="cd01949">
    <property type="entry name" value="GGDEF"/>
    <property type="match status" value="1"/>
</dbReference>
<evidence type="ECO:0000313" key="5">
    <source>
        <dbReference type="EMBL" id="MFC3110448.1"/>
    </source>
</evidence>
<evidence type="ECO:0000259" key="4">
    <source>
        <dbReference type="PROSITE" id="PS50887"/>
    </source>
</evidence>
<protein>
    <recommendedName>
        <fullName evidence="1">diguanylate cyclase</fullName>
        <ecNumber evidence="1">2.7.7.65</ecNumber>
    </recommendedName>
</protein>
<feature type="domain" description="GGDEF" evidence="4">
    <location>
        <begin position="456"/>
        <end position="589"/>
    </location>
</feature>
<dbReference type="SUPFAM" id="SSF48452">
    <property type="entry name" value="TPR-like"/>
    <property type="match status" value="2"/>
</dbReference>
<dbReference type="NCBIfam" id="TIGR00254">
    <property type="entry name" value="GGDEF"/>
    <property type="match status" value="1"/>
</dbReference>
<evidence type="ECO:0000313" key="6">
    <source>
        <dbReference type="Proteomes" id="UP001595530"/>
    </source>
</evidence>
<reference evidence="6" key="1">
    <citation type="journal article" date="2019" name="Int. J. Syst. Evol. Microbiol.">
        <title>The Global Catalogue of Microorganisms (GCM) 10K type strain sequencing project: providing services to taxonomists for standard genome sequencing and annotation.</title>
        <authorList>
            <consortium name="The Broad Institute Genomics Platform"/>
            <consortium name="The Broad Institute Genome Sequencing Center for Infectious Disease"/>
            <person name="Wu L."/>
            <person name="Ma J."/>
        </authorList>
    </citation>
    <scope>NUCLEOTIDE SEQUENCE [LARGE SCALE GENOMIC DNA]</scope>
    <source>
        <strain evidence="6">KCTC 42986</strain>
    </source>
</reference>
<dbReference type="PROSITE" id="PS50005">
    <property type="entry name" value="TPR"/>
    <property type="match status" value="1"/>
</dbReference>
<proteinExistence type="predicted"/>
<dbReference type="SUPFAM" id="SSF55073">
    <property type="entry name" value="Nucleotide cyclase"/>
    <property type="match status" value="1"/>
</dbReference>
<dbReference type="PANTHER" id="PTHR45138">
    <property type="entry name" value="REGULATORY COMPONENTS OF SENSORY TRANSDUCTION SYSTEM"/>
    <property type="match status" value="1"/>
</dbReference>
<accession>A0ABV7F5S9</accession>
<comment type="catalytic activity">
    <reaction evidence="2">
        <text>2 GTP = 3',3'-c-di-GMP + 2 diphosphate</text>
        <dbReference type="Rhea" id="RHEA:24898"/>
        <dbReference type="ChEBI" id="CHEBI:33019"/>
        <dbReference type="ChEBI" id="CHEBI:37565"/>
        <dbReference type="ChEBI" id="CHEBI:58805"/>
        <dbReference type="EC" id="2.7.7.65"/>
    </reaction>
</comment>
<gene>
    <name evidence="5" type="ORF">ACFOFO_21190</name>
</gene>
<dbReference type="Gene3D" id="3.30.70.270">
    <property type="match status" value="1"/>
</dbReference>
<dbReference type="InterPro" id="IPR029787">
    <property type="entry name" value="Nucleotide_cyclase"/>
</dbReference>
<dbReference type="InterPro" id="IPR019734">
    <property type="entry name" value="TPR_rpt"/>
</dbReference>
<comment type="caution">
    <text evidence="5">The sequence shown here is derived from an EMBL/GenBank/DDBJ whole genome shotgun (WGS) entry which is preliminary data.</text>
</comment>
<feature type="repeat" description="TPR" evidence="3">
    <location>
        <begin position="134"/>
        <end position="167"/>
    </location>
</feature>
<organism evidence="5 6">
    <name type="scientific">Undibacterium arcticum</name>
    <dbReference type="NCBI Taxonomy" id="1762892"/>
    <lineage>
        <taxon>Bacteria</taxon>
        <taxon>Pseudomonadati</taxon>
        <taxon>Pseudomonadota</taxon>
        <taxon>Betaproteobacteria</taxon>
        <taxon>Burkholderiales</taxon>
        <taxon>Oxalobacteraceae</taxon>
        <taxon>Undibacterium</taxon>
    </lineage>
</organism>
<dbReference type="InterPro" id="IPR011990">
    <property type="entry name" value="TPR-like_helical_dom_sf"/>
</dbReference>
<dbReference type="InterPro" id="IPR050469">
    <property type="entry name" value="Diguanylate_Cyclase"/>
</dbReference>
<keyword evidence="5" id="KW-0548">Nucleotidyltransferase</keyword>
<dbReference type="InterPro" id="IPR043128">
    <property type="entry name" value="Rev_trsase/Diguanyl_cyclase"/>
</dbReference>
<dbReference type="SMART" id="SM00028">
    <property type="entry name" value="TPR"/>
    <property type="match status" value="4"/>
</dbReference>
<evidence type="ECO:0000256" key="3">
    <source>
        <dbReference type="PROSITE-ProRule" id="PRU00339"/>
    </source>
</evidence>
<keyword evidence="5" id="KW-0808">Transferase</keyword>
<sequence>MPAPTPQRLDELREIRELNRIAWDSQHTDPAQSIALATRCIARAQLASDPSGLAYALLNKAYHEYYFSTKEQSEQTLIDTEARFRALGDRRGLLLARSGLGGILMRRHEFDAARSVLESVINDPPEASEPLDAYYALYRLGYLHFNCGDVQAGLRYYYKALALVQRERSLPLTCQMLSDIGSAQMELGNFTEAKALLEQAFVISRTTPVFFIHMILGNLANVHLEMGNADAALRLLESNAIESGPFYREGDRAFLMAVKAQTYASLSRWDEAESQAHAALDQARQDDYAEVNSHCLWQLGAIACGKGQFDVGIGWLLEAEASFGAEQNIFYVLHVYKALADAYASSAQYQTAFNYLKRYHQQYEKSLGASAKAQFFTLQIQHELTQVQFERDYALQQQINLETLNNELRHKVTEIESLQTALREQAMRDPLTGLYNRRILGEQLGTLLNLARRSDFAVSLVLLDMDHFKQINDMHGHGVGDQVLVELSRLIHQRIRDSDLAVRYGGEEICLVFPSTTAEHAYAKTQLLLDLFRQTGVQVGDKSISNLTFSAGIAQFPRDGTYSEALLQMADKALYRAKAAGRNRIILAS</sequence>
<dbReference type="InterPro" id="IPR000160">
    <property type="entry name" value="GGDEF_dom"/>
</dbReference>
<dbReference type="Pfam" id="PF13424">
    <property type="entry name" value="TPR_12"/>
    <property type="match status" value="1"/>
</dbReference>
<dbReference type="Gene3D" id="1.25.40.10">
    <property type="entry name" value="Tetratricopeptide repeat domain"/>
    <property type="match status" value="2"/>
</dbReference>
<evidence type="ECO:0000256" key="1">
    <source>
        <dbReference type="ARBA" id="ARBA00012528"/>
    </source>
</evidence>
<keyword evidence="3" id="KW-0802">TPR repeat</keyword>
<dbReference type="SMART" id="SM00267">
    <property type="entry name" value="GGDEF"/>
    <property type="match status" value="1"/>
</dbReference>
<dbReference type="Pfam" id="PF00990">
    <property type="entry name" value="GGDEF"/>
    <property type="match status" value="1"/>
</dbReference>
<name>A0ABV7F5S9_9BURK</name>
<dbReference type="RefSeq" id="WP_390325252.1">
    <property type="nucleotide sequence ID" value="NZ_JBHRTP010000078.1"/>
</dbReference>
<dbReference type="PROSITE" id="PS50887">
    <property type="entry name" value="GGDEF"/>
    <property type="match status" value="1"/>
</dbReference>
<evidence type="ECO:0000256" key="2">
    <source>
        <dbReference type="ARBA" id="ARBA00034247"/>
    </source>
</evidence>
<dbReference type="EC" id="2.7.7.65" evidence="1"/>
<dbReference type="PANTHER" id="PTHR45138:SF9">
    <property type="entry name" value="DIGUANYLATE CYCLASE DGCM-RELATED"/>
    <property type="match status" value="1"/>
</dbReference>
<keyword evidence="6" id="KW-1185">Reference proteome</keyword>
<dbReference type="GO" id="GO:0052621">
    <property type="term" value="F:diguanylate cyclase activity"/>
    <property type="evidence" value="ECO:0007669"/>
    <property type="project" value="UniProtKB-EC"/>
</dbReference>
<dbReference type="EMBL" id="JBHRTP010000078">
    <property type="protein sequence ID" value="MFC3110448.1"/>
    <property type="molecule type" value="Genomic_DNA"/>
</dbReference>
<dbReference type="Proteomes" id="UP001595530">
    <property type="component" value="Unassembled WGS sequence"/>
</dbReference>